<reference evidence="1 2" key="1">
    <citation type="submission" date="2020-06" db="EMBL/GenBank/DDBJ databases">
        <title>Methanofollis fontis sp. nov., a methanogen isolated from marine sediments near a cold seep at Four-Way Closure Ridge offshore southwestern Taiwan.</title>
        <authorList>
            <person name="Chen S.-C."/>
            <person name="Teng N.-H."/>
            <person name="Lin Y.-S."/>
            <person name="Lai M.-C."/>
            <person name="Chen H.-H."/>
            <person name="Wang C.-C."/>
        </authorList>
    </citation>
    <scope>NUCLEOTIDE SEQUENCE [LARGE SCALE GENOMIC DNA]</scope>
    <source>
        <strain evidence="1 2">DSM 2702</strain>
    </source>
</reference>
<accession>A0A7K4HN72</accession>
<evidence type="ECO:0000313" key="1">
    <source>
        <dbReference type="EMBL" id="NVO66360.1"/>
    </source>
</evidence>
<dbReference type="Proteomes" id="UP000570823">
    <property type="component" value="Unassembled WGS sequence"/>
</dbReference>
<dbReference type="PANTHER" id="PTHR42685">
    <property type="entry name" value="GERANYLGERANYL DIPHOSPHATE REDUCTASE"/>
    <property type="match status" value="1"/>
</dbReference>
<dbReference type="PRINTS" id="PR00420">
    <property type="entry name" value="RNGMNOXGNASE"/>
</dbReference>
<name>A0A7K4HN72_9EURY</name>
<sequence length="361" mass="39832">MERVRILGAGPAGLSAAITLARAGCDVDIFEARGDVGTRFHGDLQGLENWSSETDVLEEFRGMGIGTGFEYAPYRDLSVSNGQEVLDFSCGRPAFYLVRRGSSGGSLDTALRDRALDAGAEIHFFRRRAEEEADIVATGPVRDGLVAIAKGFTFSTSMENTAVGIIDQTASRKGYAYLLAMNGRGCIATVLMDNFQDAGACLERAKALFAGMTDLDIRDPAPCGGVGSFRTATRYRDGDRLYVGEAAGLQDPMWGFGMRFAVRSGYLAAQSIIEGTDYERAASEAFGDLIRAGTVNRYLWDRYAVRNYAFLFERLKSVRDPLKHLRSFHSFNVYQRLLYPRARRYLNAEYEEKKEGPSPEL</sequence>
<dbReference type="EMBL" id="JABXWR010000001">
    <property type="protein sequence ID" value="NVO66360.1"/>
    <property type="molecule type" value="Genomic_DNA"/>
</dbReference>
<dbReference type="PANTHER" id="PTHR42685:SF18">
    <property type="entry name" value="DIGERANYLGERANYLGLYCEROPHOSPHOLIPID REDUCTASE"/>
    <property type="match status" value="1"/>
</dbReference>
<evidence type="ECO:0000313" key="2">
    <source>
        <dbReference type="Proteomes" id="UP000570823"/>
    </source>
</evidence>
<dbReference type="Gene3D" id="3.50.50.60">
    <property type="entry name" value="FAD/NAD(P)-binding domain"/>
    <property type="match status" value="2"/>
</dbReference>
<dbReference type="AlphaFoldDB" id="A0A7K4HN72"/>
<protein>
    <submittedName>
        <fullName evidence="1">NAD(P)/FAD-dependent oxidoreductase</fullName>
    </submittedName>
</protein>
<comment type="caution">
    <text evidence="1">The sequence shown here is derived from an EMBL/GenBank/DDBJ whole genome shotgun (WGS) entry which is preliminary data.</text>
</comment>
<gene>
    <name evidence="1" type="ORF">HWN36_03305</name>
</gene>
<dbReference type="InterPro" id="IPR050407">
    <property type="entry name" value="Geranylgeranyl_reductase"/>
</dbReference>
<keyword evidence="2" id="KW-1185">Reference proteome</keyword>
<dbReference type="OrthoDB" id="46008at2157"/>
<dbReference type="RefSeq" id="WP_176788062.1">
    <property type="nucleotide sequence ID" value="NZ_JABXWR010000001.1"/>
</dbReference>
<dbReference type="SUPFAM" id="SSF51905">
    <property type="entry name" value="FAD/NAD(P)-binding domain"/>
    <property type="match status" value="1"/>
</dbReference>
<proteinExistence type="predicted"/>
<organism evidence="1 2">
    <name type="scientific">Methanofollis tationis</name>
    <dbReference type="NCBI Taxonomy" id="81417"/>
    <lineage>
        <taxon>Archaea</taxon>
        <taxon>Methanobacteriati</taxon>
        <taxon>Methanobacteriota</taxon>
        <taxon>Stenosarchaea group</taxon>
        <taxon>Methanomicrobia</taxon>
        <taxon>Methanomicrobiales</taxon>
        <taxon>Methanomicrobiaceae</taxon>
        <taxon>Methanofollis</taxon>
    </lineage>
</organism>
<dbReference type="InterPro" id="IPR036188">
    <property type="entry name" value="FAD/NAD-bd_sf"/>
</dbReference>
<dbReference type="Pfam" id="PF13450">
    <property type="entry name" value="NAD_binding_8"/>
    <property type="match status" value="1"/>
</dbReference>